<keyword evidence="2" id="KW-1185">Reference proteome</keyword>
<comment type="caution">
    <text evidence="1">The sequence shown here is derived from an EMBL/GenBank/DDBJ whole genome shotgun (WGS) entry which is preliminary data.</text>
</comment>
<evidence type="ECO:0008006" key="3">
    <source>
        <dbReference type="Google" id="ProtNLM"/>
    </source>
</evidence>
<gene>
    <name evidence="1" type="ORF">CFOL_v3_27866</name>
</gene>
<dbReference type="EMBL" id="BDDD01003211">
    <property type="protein sequence ID" value="GAV84422.1"/>
    <property type="molecule type" value="Genomic_DNA"/>
</dbReference>
<evidence type="ECO:0000313" key="1">
    <source>
        <dbReference type="EMBL" id="GAV84422.1"/>
    </source>
</evidence>
<protein>
    <recommendedName>
        <fullName evidence="3">UBN2 domain-containing protein</fullName>
    </recommendedName>
</protein>
<name>A0A1Q3CW66_CEPFO</name>
<organism evidence="1 2">
    <name type="scientific">Cephalotus follicularis</name>
    <name type="common">Albany pitcher plant</name>
    <dbReference type="NCBI Taxonomy" id="3775"/>
    <lineage>
        <taxon>Eukaryota</taxon>
        <taxon>Viridiplantae</taxon>
        <taxon>Streptophyta</taxon>
        <taxon>Embryophyta</taxon>
        <taxon>Tracheophyta</taxon>
        <taxon>Spermatophyta</taxon>
        <taxon>Magnoliopsida</taxon>
        <taxon>eudicotyledons</taxon>
        <taxon>Gunneridae</taxon>
        <taxon>Pentapetalae</taxon>
        <taxon>rosids</taxon>
        <taxon>fabids</taxon>
        <taxon>Oxalidales</taxon>
        <taxon>Cephalotaceae</taxon>
        <taxon>Cephalotus</taxon>
    </lineage>
</organism>
<evidence type="ECO:0000313" key="2">
    <source>
        <dbReference type="Proteomes" id="UP000187406"/>
    </source>
</evidence>
<sequence length="150" mass="17432">MAIEEVKDLTTLPLEQLLGSLMTYETTMKNHESEVIKVRKTIALRASKEVNESDEDGDMTLITSQFKKFLKSQKDKKAFKKYPKKEESSKREELICSNAKSRDTLKVIARVLKRKSNSRKAMSIPRRRKLWLLHGMIAMNRASMKRVMVK</sequence>
<reference evidence="2" key="1">
    <citation type="submission" date="2016-04" db="EMBL/GenBank/DDBJ databases">
        <title>Cephalotus genome sequencing.</title>
        <authorList>
            <person name="Fukushima K."/>
            <person name="Hasebe M."/>
            <person name="Fang X."/>
        </authorList>
    </citation>
    <scope>NUCLEOTIDE SEQUENCE [LARGE SCALE GENOMIC DNA]</scope>
    <source>
        <strain evidence="2">cv. St1</strain>
    </source>
</reference>
<accession>A0A1Q3CW66</accession>
<dbReference type="Proteomes" id="UP000187406">
    <property type="component" value="Unassembled WGS sequence"/>
</dbReference>
<proteinExistence type="predicted"/>
<dbReference type="AlphaFoldDB" id="A0A1Q3CW66"/>
<dbReference type="InParanoid" id="A0A1Q3CW66"/>